<evidence type="ECO:0000313" key="1">
    <source>
        <dbReference type="EMBL" id="QED36445.1"/>
    </source>
</evidence>
<keyword evidence="2" id="KW-1185">Reference proteome</keyword>
<dbReference type="EMBL" id="CP042476">
    <property type="protein sequence ID" value="QED36445.1"/>
    <property type="molecule type" value="Genomic_DNA"/>
</dbReference>
<dbReference type="Proteomes" id="UP000321954">
    <property type="component" value="Chromosome"/>
</dbReference>
<dbReference type="OrthoDB" id="9779797at2"/>
<organism evidence="1 2">
    <name type="scientific">Antarcticibacterium arcticum</name>
    <dbReference type="NCBI Taxonomy" id="2585771"/>
    <lineage>
        <taxon>Bacteria</taxon>
        <taxon>Pseudomonadati</taxon>
        <taxon>Bacteroidota</taxon>
        <taxon>Flavobacteriia</taxon>
        <taxon>Flavobacteriales</taxon>
        <taxon>Flavobacteriaceae</taxon>
        <taxon>Antarcticibacterium</taxon>
    </lineage>
</organism>
<dbReference type="PROSITE" id="PS51257">
    <property type="entry name" value="PROKAR_LIPOPROTEIN"/>
    <property type="match status" value="1"/>
</dbReference>
<protein>
    <submittedName>
        <fullName evidence="1">DUF2891 domain-containing protein</fullName>
    </submittedName>
</protein>
<sequence length="385" mass="44076">MKNILPVLLLVFVLGCKGEDRLKSENGNSSQDSAAGSVLSIDALLSEDRVEMNLEEANKLANLPLACLNTQYPNKLGQTLGSEKDLLSPIDLHPAFYGCFDWHSSVHAHWSLVRLLKRYPKLEKASEIKEKLESSLTKENIAKEMEYFSKEHNLDYERTYGWAWLLKLSEELYTWDTDMGAELSANIKPLADLIEQRFADFLPKLNYPIRVGEHTNTAFALSFAYDYAVVTENEEFRALIEKRARDFYLTDKECPITWEPSGFDFLSPCLEEIDIMRKVIPKAAFSLWLDKFMPQLKKPDFALVPGEVSDRKDGKLVHLDGLNFSRARVFYGLMNQYPNDFAHLRKLGDQHVNHSFSNLVDDSYEGGHWLGSFAIYALEESKKAR</sequence>
<gene>
    <name evidence="1" type="ORF">FK178_01340</name>
</gene>
<dbReference type="AlphaFoldDB" id="A0A5B8YEW6"/>
<dbReference type="Pfam" id="PF11199">
    <property type="entry name" value="DUF2891"/>
    <property type="match status" value="1"/>
</dbReference>
<dbReference type="KEGG" id="anp:FK178_01340"/>
<accession>A0A5B8YEW6</accession>
<evidence type="ECO:0000313" key="2">
    <source>
        <dbReference type="Proteomes" id="UP000321954"/>
    </source>
</evidence>
<proteinExistence type="predicted"/>
<reference evidence="1 2" key="1">
    <citation type="submission" date="2019-08" db="EMBL/GenBank/DDBJ databases">
        <title>Antarcticibacterium arcticum sp. nov., a bacterium isolated from marine sediment of the Canadian Beaufort Sea.</title>
        <authorList>
            <person name="Lee Y.M."/>
            <person name="Baek K."/>
            <person name="Lee D.-H."/>
            <person name="Shin S.C."/>
            <person name="Jin Y.K."/>
            <person name="Park Y."/>
        </authorList>
    </citation>
    <scope>NUCLEOTIDE SEQUENCE [LARGE SCALE GENOMIC DNA]</scope>
    <source>
        <strain evidence="1 2">PAMC 28998</strain>
    </source>
</reference>
<dbReference type="InterPro" id="IPR021365">
    <property type="entry name" value="DUF2891"/>
</dbReference>
<name>A0A5B8YEW6_9FLAO</name>
<dbReference type="RefSeq" id="WP_146830261.1">
    <property type="nucleotide sequence ID" value="NZ_CP042476.1"/>
</dbReference>